<proteinExistence type="predicted"/>
<dbReference type="AlphaFoldDB" id="A0A1R1YP07"/>
<gene>
    <name evidence="1" type="ORF">AYI69_g1896</name>
</gene>
<name>A0A1R1YP07_9FUNG</name>
<accession>A0A1R1YP07</accession>
<protein>
    <submittedName>
        <fullName evidence="1">Uncharacterized protein</fullName>
    </submittedName>
</protein>
<organism evidence="1 2">
    <name type="scientific">Smittium culicis</name>
    <dbReference type="NCBI Taxonomy" id="133412"/>
    <lineage>
        <taxon>Eukaryota</taxon>
        <taxon>Fungi</taxon>
        <taxon>Fungi incertae sedis</taxon>
        <taxon>Zoopagomycota</taxon>
        <taxon>Kickxellomycotina</taxon>
        <taxon>Harpellomycetes</taxon>
        <taxon>Harpellales</taxon>
        <taxon>Legeriomycetaceae</taxon>
        <taxon>Smittium</taxon>
    </lineage>
</organism>
<dbReference type="Proteomes" id="UP000187429">
    <property type="component" value="Unassembled WGS sequence"/>
</dbReference>
<dbReference type="EMBL" id="LSSM01000526">
    <property type="protein sequence ID" value="OMJ28624.1"/>
    <property type="molecule type" value="Genomic_DNA"/>
</dbReference>
<keyword evidence="2" id="KW-1185">Reference proteome</keyword>
<dbReference type="OrthoDB" id="5545891at2759"/>
<comment type="caution">
    <text evidence="1">The sequence shown here is derived from an EMBL/GenBank/DDBJ whole genome shotgun (WGS) entry which is preliminary data.</text>
</comment>
<reference evidence="2" key="1">
    <citation type="submission" date="2017-01" db="EMBL/GenBank/DDBJ databases">
        <authorList>
            <person name="Wang Y."/>
            <person name="White M."/>
            <person name="Kvist S."/>
            <person name="Moncalvo J.-M."/>
        </authorList>
    </citation>
    <scope>NUCLEOTIDE SEQUENCE [LARGE SCALE GENOMIC DNA]</scope>
    <source>
        <strain evidence="2">ID-206-W2</strain>
    </source>
</reference>
<evidence type="ECO:0000313" key="1">
    <source>
        <dbReference type="EMBL" id="OMJ28624.1"/>
    </source>
</evidence>
<sequence length="115" mass="13167">MEQLAETQVYTSQDQVRVLCKLVKQLLREIERKQDPENPYFSTRIPTTDLTAYPQLTEELPSIEEDFLRSPLTEEERKIAIHSCSRTSSMNLNPPPLINSASSTVKKADKALYVI</sequence>
<evidence type="ECO:0000313" key="2">
    <source>
        <dbReference type="Proteomes" id="UP000187429"/>
    </source>
</evidence>